<dbReference type="OrthoDB" id="9789030at2"/>
<dbReference type="InterPro" id="IPR017900">
    <property type="entry name" value="4Fe4S_Fe_S_CS"/>
</dbReference>
<gene>
    <name evidence="6" type="ordered locus">DP0478</name>
</gene>
<dbReference type="KEGG" id="dps:DP0478"/>
<dbReference type="Pfam" id="PF13237">
    <property type="entry name" value="Fer4_10"/>
    <property type="match status" value="1"/>
</dbReference>
<dbReference type="PANTHER" id="PTHR42859">
    <property type="entry name" value="OXIDOREDUCTASE"/>
    <property type="match status" value="1"/>
</dbReference>
<protein>
    <submittedName>
        <fullName evidence="6">Related to Fe-S-cluster-containing oxidoreductase</fullName>
    </submittedName>
</protein>
<dbReference type="InterPro" id="IPR050294">
    <property type="entry name" value="RnfB_subfamily"/>
</dbReference>
<feature type="domain" description="4Fe-4S ferredoxin-type" evidence="5">
    <location>
        <begin position="82"/>
        <end position="111"/>
    </location>
</feature>
<dbReference type="PROSITE" id="PS00198">
    <property type="entry name" value="4FE4S_FER_1"/>
    <property type="match status" value="1"/>
</dbReference>
<dbReference type="eggNOG" id="COG1142">
    <property type="taxonomic scope" value="Bacteria"/>
</dbReference>
<keyword evidence="4" id="KW-0411">Iron-sulfur</keyword>
<evidence type="ECO:0000256" key="3">
    <source>
        <dbReference type="ARBA" id="ARBA00023004"/>
    </source>
</evidence>
<dbReference type="Pfam" id="PF12800">
    <property type="entry name" value="Fer4_4"/>
    <property type="match status" value="1"/>
</dbReference>
<dbReference type="SUPFAM" id="SSF54862">
    <property type="entry name" value="4Fe-4S ferredoxins"/>
    <property type="match status" value="1"/>
</dbReference>
<keyword evidence="3" id="KW-0408">Iron</keyword>
<dbReference type="PANTHER" id="PTHR42859:SF16">
    <property type="entry name" value="FORMATE HYDROGENLYASE SUBUNIT 2-RELATED"/>
    <property type="match status" value="1"/>
</dbReference>
<evidence type="ECO:0000313" key="6">
    <source>
        <dbReference type="EMBL" id="CAG35207.1"/>
    </source>
</evidence>
<evidence type="ECO:0000256" key="2">
    <source>
        <dbReference type="ARBA" id="ARBA00022723"/>
    </source>
</evidence>
<keyword evidence="7" id="KW-1185">Reference proteome</keyword>
<evidence type="ECO:0000259" key="5">
    <source>
        <dbReference type="PROSITE" id="PS51379"/>
    </source>
</evidence>
<dbReference type="Gene3D" id="3.30.70.20">
    <property type="match status" value="2"/>
</dbReference>
<evidence type="ECO:0000256" key="1">
    <source>
        <dbReference type="ARBA" id="ARBA00022485"/>
    </source>
</evidence>
<dbReference type="GO" id="GO:0051539">
    <property type="term" value="F:4 iron, 4 sulfur cluster binding"/>
    <property type="evidence" value="ECO:0007669"/>
    <property type="project" value="UniProtKB-KW"/>
</dbReference>
<feature type="domain" description="4Fe-4S ferredoxin-type" evidence="5">
    <location>
        <begin position="3"/>
        <end position="33"/>
    </location>
</feature>
<name>Q6AR17_DESPS</name>
<dbReference type="HOGENOM" id="CLU_043374_3_0_7"/>
<dbReference type="RefSeq" id="WP_011187723.1">
    <property type="nucleotide sequence ID" value="NC_006138.1"/>
</dbReference>
<dbReference type="AlphaFoldDB" id="Q6AR17"/>
<evidence type="ECO:0000256" key="4">
    <source>
        <dbReference type="ARBA" id="ARBA00023014"/>
    </source>
</evidence>
<dbReference type="PROSITE" id="PS51379">
    <property type="entry name" value="4FE4S_FER_2"/>
    <property type="match status" value="2"/>
</dbReference>
<keyword evidence="1" id="KW-0004">4Fe-4S</keyword>
<keyword evidence="2" id="KW-0479">Metal-binding</keyword>
<reference evidence="7" key="1">
    <citation type="journal article" date="2004" name="Environ. Microbiol.">
        <title>The genome of Desulfotalea psychrophila, a sulfate-reducing bacterium from permanently cold Arctic sediments.</title>
        <authorList>
            <person name="Rabus R."/>
            <person name="Ruepp A."/>
            <person name="Frickey T."/>
            <person name="Rattei T."/>
            <person name="Fartmann B."/>
            <person name="Stark M."/>
            <person name="Bauer M."/>
            <person name="Zibat A."/>
            <person name="Lombardot T."/>
            <person name="Becker I."/>
            <person name="Amann J."/>
            <person name="Gellner K."/>
            <person name="Teeling H."/>
            <person name="Leuschner W.D."/>
            <person name="Gloeckner F.-O."/>
            <person name="Lupas A.N."/>
            <person name="Amann R."/>
            <person name="Klenk H.-P."/>
        </authorList>
    </citation>
    <scope>NUCLEOTIDE SEQUENCE [LARGE SCALE GENOMIC DNA]</scope>
    <source>
        <strain evidence="7">DSM 12343 / LSv54</strain>
    </source>
</reference>
<dbReference type="InterPro" id="IPR017896">
    <property type="entry name" value="4Fe4S_Fe-S-bd"/>
</dbReference>
<dbReference type="STRING" id="177439.DP0478"/>
<dbReference type="EMBL" id="CR522870">
    <property type="protein sequence ID" value="CAG35207.1"/>
    <property type="molecule type" value="Genomic_DNA"/>
</dbReference>
<proteinExistence type="predicted"/>
<accession>Q6AR17</accession>
<organism evidence="6 7">
    <name type="scientific">Desulfotalea psychrophila (strain LSv54 / DSM 12343)</name>
    <dbReference type="NCBI Taxonomy" id="177439"/>
    <lineage>
        <taxon>Bacteria</taxon>
        <taxon>Pseudomonadati</taxon>
        <taxon>Thermodesulfobacteriota</taxon>
        <taxon>Desulfobulbia</taxon>
        <taxon>Desulfobulbales</taxon>
        <taxon>Desulfocapsaceae</taxon>
        <taxon>Desulfotalea</taxon>
    </lineage>
</organism>
<sequence length="200" mass="21060">MMNSFVLGDARLCIGCQACMVACARAHEDLPAGELIARNTPFVSRLNLVKVAEVTVPVQCRQCEDSPCANACPVGAIVQRESHIDVIAELCVGCKSCLLACPFGAIQIVETTRNQLLLTEDSGQVEGGEEAQQKSFFVVSKCDLCAGHDQPACVAICPAEALSLVPASGLRGNVTSKRQRAASKLGHCAIAQGDLIYAAE</sequence>
<dbReference type="CDD" id="cd10554">
    <property type="entry name" value="HycB_like"/>
    <property type="match status" value="1"/>
</dbReference>
<evidence type="ECO:0000313" key="7">
    <source>
        <dbReference type="Proteomes" id="UP000000602"/>
    </source>
</evidence>
<dbReference type="Proteomes" id="UP000000602">
    <property type="component" value="Chromosome"/>
</dbReference>
<dbReference type="GO" id="GO:0046872">
    <property type="term" value="F:metal ion binding"/>
    <property type="evidence" value="ECO:0007669"/>
    <property type="project" value="UniProtKB-KW"/>
</dbReference>